<accession>A0A2W2D479</accession>
<organism evidence="1 2">
    <name type="scientific">Micromonospora endophytica</name>
    <dbReference type="NCBI Taxonomy" id="515350"/>
    <lineage>
        <taxon>Bacteria</taxon>
        <taxon>Bacillati</taxon>
        <taxon>Actinomycetota</taxon>
        <taxon>Actinomycetes</taxon>
        <taxon>Micromonosporales</taxon>
        <taxon>Micromonosporaceae</taxon>
        <taxon>Micromonospora</taxon>
    </lineage>
</organism>
<dbReference type="AlphaFoldDB" id="A0A2W2D479"/>
<proteinExistence type="predicted"/>
<evidence type="ECO:0000313" key="2">
    <source>
        <dbReference type="Proteomes" id="UP000248627"/>
    </source>
</evidence>
<name>A0A2W2D479_9ACTN</name>
<comment type="caution">
    <text evidence="1">The sequence shown here is derived from an EMBL/GenBank/DDBJ whole genome shotgun (WGS) entry which is preliminary data.</text>
</comment>
<gene>
    <name evidence="1" type="ORF">C1I93_20055</name>
</gene>
<keyword evidence="2" id="KW-1185">Reference proteome</keyword>
<protein>
    <submittedName>
        <fullName evidence="1">Uncharacterized protein</fullName>
    </submittedName>
</protein>
<reference evidence="1 2" key="1">
    <citation type="submission" date="2018-01" db="EMBL/GenBank/DDBJ databases">
        <title>Draft genome sequence of Jishengella endophytica.</title>
        <authorList>
            <person name="Sahin N."/>
            <person name="Ay H."/>
            <person name="Saygin H."/>
        </authorList>
    </citation>
    <scope>NUCLEOTIDE SEQUENCE [LARGE SCALE GENOMIC DNA]</scope>
    <source>
        <strain evidence="1 2">DSM 45430</strain>
    </source>
</reference>
<dbReference type="EMBL" id="POTX01000149">
    <property type="protein sequence ID" value="PZF92106.1"/>
    <property type="molecule type" value="Genomic_DNA"/>
</dbReference>
<evidence type="ECO:0000313" key="1">
    <source>
        <dbReference type="EMBL" id="PZF92106.1"/>
    </source>
</evidence>
<sequence>MKLHLVSVDVAQCATCSGELVPAGDDWRHPVQGGCTELGTPVICRNGDCGQPAAVGSEVCLDCSGAFSSPKGVRLRSNNAAV</sequence>
<dbReference type="Proteomes" id="UP000248627">
    <property type="component" value="Unassembled WGS sequence"/>
</dbReference>